<reference evidence="12" key="1">
    <citation type="submission" date="2022-08" db="UniProtKB">
        <authorList>
            <consortium name="EnsemblMetazoa"/>
        </authorList>
    </citation>
    <scope>IDENTIFICATION</scope>
    <source>
        <strain evidence="12">05x7-T-G4-1.051#20</strain>
    </source>
</reference>
<dbReference type="InterPro" id="IPR026612">
    <property type="entry name" value="STRA6-like"/>
</dbReference>
<keyword evidence="3" id="KW-0813">Transport</keyword>
<evidence type="ECO:0000256" key="10">
    <source>
        <dbReference type="ARBA" id="ARBA00023170"/>
    </source>
</evidence>
<feature type="transmembrane region" description="Helical" evidence="11">
    <location>
        <begin position="95"/>
        <end position="114"/>
    </location>
</feature>
<comment type="subcellular location">
    <subcellularLocation>
        <location evidence="1">Cell membrane</location>
        <topology evidence="1">Multi-pass membrane protein</topology>
    </subcellularLocation>
</comment>
<protein>
    <recommendedName>
        <fullName evidence="2">Receptor for retinol uptake STRA6</fullName>
    </recommendedName>
</protein>
<keyword evidence="9 11" id="KW-0472">Membrane</keyword>
<evidence type="ECO:0000256" key="1">
    <source>
        <dbReference type="ARBA" id="ARBA00004651"/>
    </source>
</evidence>
<name>A0A8W8IIG2_MAGGI</name>
<feature type="transmembrane region" description="Helical" evidence="11">
    <location>
        <begin position="197"/>
        <end position="215"/>
    </location>
</feature>
<evidence type="ECO:0000256" key="8">
    <source>
        <dbReference type="ARBA" id="ARBA00023072"/>
    </source>
</evidence>
<dbReference type="AlphaFoldDB" id="A0A8W8IIG2"/>
<dbReference type="GO" id="GO:0034632">
    <property type="term" value="F:retinol transmembrane transporter activity"/>
    <property type="evidence" value="ECO:0007669"/>
    <property type="project" value="InterPro"/>
</dbReference>
<dbReference type="PANTHER" id="PTHR21444:SF16">
    <property type="entry name" value="RECEPTOR FOR RETINOL UPTAKE STRA6"/>
    <property type="match status" value="1"/>
</dbReference>
<evidence type="ECO:0000256" key="9">
    <source>
        <dbReference type="ARBA" id="ARBA00023136"/>
    </source>
</evidence>
<keyword evidence="10" id="KW-0675">Receptor</keyword>
<dbReference type="OrthoDB" id="2376984at2759"/>
<feature type="transmembrane region" description="Helical" evidence="11">
    <location>
        <begin position="475"/>
        <end position="497"/>
    </location>
</feature>
<dbReference type="PANTHER" id="PTHR21444">
    <property type="entry name" value="COILED-COIL DOMAIN-CONTAINING PROTEIN 180"/>
    <property type="match status" value="1"/>
</dbReference>
<feature type="transmembrane region" description="Helical" evidence="11">
    <location>
        <begin position="445"/>
        <end position="463"/>
    </location>
</feature>
<sequence>MNTSITNSSVDTRYYYASEVARNLRKAFLKAWKDEFTKKKDCEEPIDRQNMYVFLLVPAVLVVAVLFLSKLEIIQRILHGKNVTRKPKEAFGSDRFSFAATFGALTFLCFEIAVKRRYVIRTANNGPFSVQILGAVVSIIVYSMDYFPLLVALADKTSVGDLLGTLYIWTMTSLYIIQRLGCYGDEGKRMGLFIQNIPIFMCMVFLCVSFPARLIRSVRKLMARVVGSFVEFSAQEIDRIKETPQGRYVQGLLRKKLSSRNQSKSEPDNVFHEFLKEYLQKVKAQLTYKKIPDFRYSLRMMCVVVVGILLIYMISAEVLLVLVPLLSNILSQIWKTIALIDEIKEAESISTNFTVTVLFVTWDVATAIQVCSILSVSLGFCIGLMNIIHTLTSYRQYLMELYRGDNSHIPKRKDQNNTDILVGSMRFAGYQIGFIIFAYMMQITLLFLSSFGISLVFIIIKYKREGPFIAIFKKIWPMIVFSFLVRILQILTARFVFLQNRGRVMAIQNKQGYHLFLYFTFILDIIIGSMRCPYRLLKAVTLGALTLARLDHSSLSREFETLDTGFRAYVGFLHFENVTSHPVLLTFVRLLLARPSGFEPKWRKMKLSLKASVAQGEVHIAELGNAFWKDNQMSKKALARHRWHLVYTLMKNPQLQFLRRTTNDWLED</sequence>
<dbReference type="Pfam" id="PF14752">
    <property type="entry name" value="RBP_receptor"/>
    <property type="match status" value="1"/>
</dbReference>
<keyword evidence="6" id="KW-0845">Vitamin A</keyword>
<keyword evidence="5 11" id="KW-0812">Transmembrane</keyword>
<evidence type="ECO:0000256" key="2">
    <source>
        <dbReference type="ARBA" id="ARBA00014411"/>
    </source>
</evidence>
<keyword evidence="13" id="KW-1185">Reference proteome</keyword>
<feature type="transmembrane region" description="Helical" evidence="11">
    <location>
        <begin position="367"/>
        <end position="388"/>
    </location>
</feature>
<evidence type="ECO:0000256" key="6">
    <source>
        <dbReference type="ARBA" id="ARBA00022893"/>
    </source>
</evidence>
<feature type="transmembrane region" description="Helical" evidence="11">
    <location>
        <begin position="298"/>
        <end position="326"/>
    </location>
</feature>
<feature type="transmembrane region" description="Helical" evidence="11">
    <location>
        <begin position="159"/>
        <end position="177"/>
    </location>
</feature>
<evidence type="ECO:0000256" key="3">
    <source>
        <dbReference type="ARBA" id="ARBA00022448"/>
    </source>
</evidence>
<keyword evidence="8" id="KW-0683">Retinol-binding</keyword>
<keyword evidence="4" id="KW-1003">Cell membrane</keyword>
<evidence type="ECO:0000256" key="11">
    <source>
        <dbReference type="SAM" id="Phobius"/>
    </source>
</evidence>
<evidence type="ECO:0000256" key="4">
    <source>
        <dbReference type="ARBA" id="ARBA00022475"/>
    </source>
</evidence>
<dbReference type="GO" id="GO:0019841">
    <property type="term" value="F:retinol binding"/>
    <property type="evidence" value="ECO:0007669"/>
    <property type="project" value="UniProtKB-KW"/>
</dbReference>
<dbReference type="OMA" id="QVGYIVW"/>
<evidence type="ECO:0000256" key="7">
    <source>
        <dbReference type="ARBA" id="ARBA00022989"/>
    </source>
</evidence>
<dbReference type="EnsemblMetazoa" id="G14143.2">
    <property type="protein sequence ID" value="G14143.2:cds"/>
    <property type="gene ID" value="G14143"/>
</dbReference>
<evidence type="ECO:0000313" key="12">
    <source>
        <dbReference type="EnsemblMetazoa" id="G14143.2:cds"/>
    </source>
</evidence>
<feature type="transmembrane region" description="Helical" evidence="11">
    <location>
        <begin position="512"/>
        <end position="530"/>
    </location>
</feature>
<evidence type="ECO:0000256" key="5">
    <source>
        <dbReference type="ARBA" id="ARBA00022692"/>
    </source>
</evidence>
<dbReference type="GO" id="GO:0016918">
    <property type="term" value="F:retinal binding"/>
    <property type="evidence" value="ECO:0007669"/>
    <property type="project" value="UniProtKB-KW"/>
</dbReference>
<dbReference type="GO" id="GO:0071939">
    <property type="term" value="P:vitamin A import into cell"/>
    <property type="evidence" value="ECO:0007669"/>
    <property type="project" value="TreeGrafter"/>
</dbReference>
<feature type="transmembrane region" description="Helical" evidence="11">
    <location>
        <begin position="51"/>
        <end position="74"/>
    </location>
</feature>
<organism evidence="12 13">
    <name type="scientific">Magallana gigas</name>
    <name type="common">Pacific oyster</name>
    <name type="synonym">Crassostrea gigas</name>
    <dbReference type="NCBI Taxonomy" id="29159"/>
    <lineage>
        <taxon>Eukaryota</taxon>
        <taxon>Metazoa</taxon>
        <taxon>Spiralia</taxon>
        <taxon>Lophotrochozoa</taxon>
        <taxon>Mollusca</taxon>
        <taxon>Bivalvia</taxon>
        <taxon>Autobranchia</taxon>
        <taxon>Pteriomorphia</taxon>
        <taxon>Ostreida</taxon>
        <taxon>Ostreoidea</taxon>
        <taxon>Ostreidae</taxon>
        <taxon>Magallana</taxon>
    </lineage>
</organism>
<dbReference type="Proteomes" id="UP000005408">
    <property type="component" value="Unassembled WGS sequence"/>
</dbReference>
<feature type="transmembrane region" description="Helical" evidence="11">
    <location>
        <begin position="126"/>
        <end position="147"/>
    </location>
</feature>
<dbReference type="GO" id="GO:0005886">
    <property type="term" value="C:plasma membrane"/>
    <property type="evidence" value="ECO:0007669"/>
    <property type="project" value="UniProtKB-SubCell"/>
</dbReference>
<dbReference type="GO" id="GO:0038023">
    <property type="term" value="F:signaling receptor activity"/>
    <property type="evidence" value="ECO:0007669"/>
    <property type="project" value="InterPro"/>
</dbReference>
<keyword evidence="7 11" id="KW-1133">Transmembrane helix</keyword>
<proteinExistence type="predicted"/>
<accession>A0A8W8IIG2</accession>
<evidence type="ECO:0000313" key="13">
    <source>
        <dbReference type="Proteomes" id="UP000005408"/>
    </source>
</evidence>